<keyword evidence="2 4" id="KW-0479">Metal-binding</keyword>
<dbReference type="SUPFAM" id="SSF46626">
    <property type="entry name" value="Cytochrome c"/>
    <property type="match status" value="2"/>
</dbReference>
<feature type="domain" description="Cytochrome c" evidence="6">
    <location>
        <begin position="193"/>
        <end position="302"/>
    </location>
</feature>
<evidence type="ECO:0000256" key="1">
    <source>
        <dbReference type="ARBA" id="ARBA00022617"/>
    </source>
</evidence>
<accession>A0A7X0JLU3</accession>
<protein>
    <submittedName>
        <fullName evidence="7">Mono/diheme cytochrome c family protein</fullName>
    </submittedName>
</protein>
<dbReference type="GO" id="GO:0046872">
    <property type="term" value="F:metal ion binding"/>
    <property type="evidence" value="ECO:0007669"/>
    <property type="project" value="UniProtKB-KW"/>
</dbReference>
<dbReference type="InterPro" id="IPR036909">
    <property type="entry name" value="Cyt_c-like_dom_sf"/>
</dbReference>
<evidence type="ECO:0000256" key="4">
    <source>
        <dbReference type="PROSITE-ProRule" id="PRU00433"/>
    </source>
</evidence>
<dbReference type="GO" id="GO:0020037">
    <property type="term" value="F:heme binding"/>
    <property type="evidence" value="ECO:0007669"/>
    <property type="project" value="InterPro"/>
</dbReference>
<organism evidence="7 8">
    <name type="scientific">Rhizobium soli</name>
    <dbReference type="NCBI Taxonomy" id="424798"/>
    <lineage>
        <taxon>Bacteria</taxon>
        <taxon>Pseudomonadati</taxon>
        <taxon>Pseudomonadota</taxon>
        <taxon>Alphaproteobacteria</taxon>
        <taxon>Hyphomicrobiales</taxon>
        <taxon>Rhizobiaceae</taxon>
        <taxon>Rhizobium/Agrobacterium group</taxon>
        <taxon>Rhizobium</taxon>
    </lineage>
</organism>
<reference evidence="7 8" key="1">
    <citation type="submission" date="2020-08" db="EMBL/GenBank/DDBJ databases">
        <title>The Agave Microbiome: Exploring the role of microbial communities in plant adaptations to desert environments.</title>
        <authorList>
            <person name="Partida-Martinez L.P."/>
        </authorList>
    </citation>
    <scope>NUCLEOTIDE SEQUENCE [LARGE SCALE GENOMIC DNA]</scope>
    <source>
        <strain evidence="7 8">AS3.12</strain>
    </source>
</reference>
<dbReference type="EMBL" id="JACHBU010000004">
    <property type="protein sequence ID" value="MBB6509006.1"/>
    <property type="molecule type" value="Genomic_DNA"/>
</dbReference>
<dbReference type="GO" id="GO:0009055">
    <property type="term" value="F:electron transfer activity"/>
    <property type="evidence" value="ECO:0007669"/>
    <property type="project" value="InterPro"/>
</dbReference>
<keyword evidence="8" id="KW-1185">Reference proteome</keyword>
<dbReference type="Proteomes" id="UP000585437">
    <property type="component" value="Unassembled WGS sequence"/>
</dbReference>
<dbReference type="RefSeq" id="WP_184654761.1">
    <property type="nucleotide sequence ID" value="NZ_JACHBU010000004.1"/>
</dbReference>
<keyword evidence="1 4" id="KW-0349">Heme</keyword>
<evidence type="ECO:0000313" key="8">
    <source>
        <dbReference type="Proteomes" id="UP000585437"/>
    </source>
</evidence>
<dbReference type="PANTHER" id="PTHR35008">
    <property type="entry name" value="BLL4482 PROTEIN-RELATED"/>
    <property type="match status" value="1"/>
</dbReference>
<proteinExistence type="predicted"/>
<dbReference type="Pfam" id="PF00034">
    <property type="entry name" value="Cytochrom_C"/>
    <property type="match status" value="1"/>
</dbReference>
<comment type="caution">
    <text evidence="7">The sequence shown here is derived from an EMBL/GenBank/DDBJ whole genome shotgun (WGS) entry which is preliminary data.</text>
</comment>
<evidence type="ECO:0000259" key="6">
    <source>
        <dbReference type="PROSITE" id="PS51007"/>
    </source>
</evidence>
<evidence type="ECO:0000256" key="2">
    <source>
        <dbReference type="ARBA" id="ARBA00022723"/>
    </source>
</evidence>
<name>A0A7X0JLU3_9HYPH</name>
<dbReference type="PANTHER" id="PTHR35008:SF8">
    <property type="entry name" value="ALCOHOL DEHYDROGENASE CYTOCHROME C SUBUNIT"/>
    <property type="match status" value="1"/>
</dbReference>
<evidence type="ECO:0000256" key="5">
    <source>
        <dbReference type="SAM" id="MobiDB-lite"/>
    </source>
</evidence>
<feature type="domain" description="Cytochrome c" evidence="6">
    <location>
        <begin position="43"/>
        <end position="151"/>
    </location>
</feature>
<feature type="region of interest" description="Disordered" evidence="5">
    <location>
        <begin position="228"/>
        <end position="248"/>
    </location>
</feature>
<dbReference type="InterPro" id="IPR051459">
    <property type="entry name" value="Cytochrome_c-type_DH"/>
</dbReference>
<sequence length="304" mass="31830">MAARWAKIMGIGVVVVAAGAVAAWALTKPQPHDASYWAGVGQPDLAKGEQLFWAGGCAGCHAAEGAEGDAAKILSGGLALKSPFGTFHVPNISPDPKAGIGSWTLAQFGDAMTRGVGPNGEHLYPSFPYGSYARLSAADVNDLYGYMKTLPPSSNVAPPHELGFPFNQRLAVGGWKLLYFDDGPRVELASADDKVKRGQFLVEGPGHCGECHTPRNALGGFEKGQWLAGGPNPEGQGSIPNITPGSKDIGGWSEDEITEYLSTGFTPDFDSVGGSMVEVQKNIAHLPKSDLQAIAAYLKAVPAR</sequence>
<evidence type="ECO:0000256" key="3">
    <source>
        <dbReference type="ARBA" id="ARBA00023004"/>
    </source>
</evidence>
<keyword evidence="3 4" id="KW-0408">Iron</keyword>
<gene>
    <name evidence="7" type="ORF">F4695_002363</name>
</gene>
<dbReference type="AlphaFoldDB" id="A0A7X0JLU3"/>
<evidence type="ECO:0000313" key="7">
    <source>
        <dbReference type="EMBL" id="MBB6509006.1"/>
    </source>
</evidence>
<dbReference type="Gene3D" id="1.10.760.10">
    <property type="entry name" value="Cytochrome c-like domain"/>
    <property type="match status" value="2"/>
</dbReference>
<dbReference type="PROSITE" id="PS51007">
    <property type="entry name" value="CYTC"/>
    <property type="match status" value="2"/>
</dbReference>
<dbReference type="InterPro" id="IPR009056">
    <property type="entry name" value="Cyt_c-like_dom"/>
</dbReference>